<organism evidence="1">
    <name type="scientific">marine sediment metagenome</name>
    <dbReference type="NCBI Taxonomy" id="412755"/>
    <lineage>
        <taxon>unclassified sequences</taxon>
        <taxon>metagenomes</taxon>
        <taxon>ecological metagenomes</taxon>
    </lineage>
</organism>
<comment type="caution">
    <text evidence="1">The sequence shown here is derived from an EMBL/GenBank/DDBJ whole genome shotgun (WGS) entry which is preliminary data.</text>
</comment>
<dbReference type="InterPro" id="IPR036188">
    <property type="entry name" value="FAD/NAD-bd_sf"/>
</dbReference>
<evidence type="ECO:0008006" key="2">
    <source>
        <dbReference type="Google" id="ProtNLM"/>
    </source>
</evidence>
<name>X1DNU3_9ZZZZ</name>
<sequence length="138" mass="15527">GPIVAVGETIGTTLPFIGEGIGKAMESGQLAAEAVSKALDSDDLSKLSPYGQQIESRFMTRYQGYRMAERWLARPWLNDFILNRCGKSRYAQEILAGVIAETKNPQDIFSLKGIIQTLWSFWARIHSFTDTLEKKKRQ</sequence>
<feature type="non-terminal residue" evidence="1">
    <location>
        <position position="1"/>
    </location>
</feature>
<evidence type="ECO:0000313" key="1">
    <source>
        <dbReference type="EMBL" id="GAG98091.1"/>
    </source>
</evidence>
<dbReference type="AlphaFoldDB" id="X1DNU3"/>
<proteinExistence type="predicted"/>
<reference evidence="1" key="1">
    <citation type="journal article" date="2014" name="Front. Microbiol.">
        <title>High frequency of phylogenetically diverse reductive dehalogenase-homologous genes in deep subseafloor sedimentary metagenomes.</title>
        <authorList>
            <person name="Kawai M."/>
            <person name="Futagami T."/>
            <person name="Toyoda A."/>
            <person name="Takaki Y."/>
            <person name="Nishi S."/>
            <person name="Hori S."/>
            <person name="Arai W."/>
            <person name="Tsubouchi T."/>
            <person name="Morono Y."/>
            <person name="Uchiyama I."/>
            <person name="Ito T."/>
            <person name="Fujiyama A."/>
            <person name="Inagaki F."/>
            <person name="Takami H."/>
        </authorList>
    </citation>
    <scope>NUCLEOTIDE SEQUENCE</scope>
    <source>
        <strain evidence="1">Expedition CK06-06</strain>
    </source>
</reference>
<dbReference type="EMBL" id="BART01022573">
    <property type="protein sequence ID" value="GAG98091.1"/>
    <property type="molecule type" value="Genomic_DNA"/>
</dbReference>
<accession>X1DNU3</accession>
<dbReference type="Gene3D" id="3.50.50.60">
    <property type="entry name" value="FAD/NAD(P)-binding domain"/>
    <property type="match status" value="1"/>
</dbReference>
<gene>
    <name evidence="1" type="ORF">S01H4_41299</name>
</gene>
<dbReference type="SUPFAM" id="SSF51905">
    <property type="entry name" value="FAD/NAD(P)-binding domain"/>
    <property type="match status" value="1"/>
</dbReference>
<protein>
    <recommendedName>
        <fullName evidence="2">FAD-binding domain-containing protein</fullName>
    </recommendedName>
</protein>